<dbReference type="Gene3D" id="2.60.120.10">
    <property type="entry name" value="Jelly Rolls"/>
    <property type="match status" value="1"/>
</dbReference>
<accession>A0A5N0VA97</accession>
<organism evidence="2 3">
    <name type="scientific">Amycolatopsis acidicola</name>
    <dbReference type="NCBI Taxonomy" id="2596893"/>
    <lineage>
        <taxon>Bacteria</taxon>
        <taxon>Bacillati</taxon>
        <taxon>Actinomycetota</taxon>
        <taxon>Actinomycetes</taxon>
        <taxon>Pseudonocardiales</taxon>
        <taxon>Pseudonocardiaceae</taxon>
        <taxon>Amycolatopsis</taxon>
    </lineage>
</organism>
<reference evidence="2" key="1">
    <citation type="submission" date="2019-09" db="EMBL/GenBank/DDBJ databases">
        <authorList>
            <person name="Teo W.F.A."/>
            <person name="Duangmal K."/>
        </authorList>
    </citation>
    <scope>NUCLEOTIDE SEQUENCE [LARGE SCALE GENOMIC DNA]</scope>
    <source>
        <strain evidence="2">K81G1</strain>
    </source>
</reference>
<sequence>MPDQVRTIVTHINDDGTSGMTERLVARRTSVDDLGRPTFGGNLVWGTTDGTSTVGAGEQPDAVTEPFFPGPGGHRFVVFEFLPEPGAAPRIVVRQGDPMPGLLDAFDKDRPGMHRTDTIDYTYVISGEMTLELDDGEVPVRAGDCVVQQGTWHAWRNRAAEPCVVAAVLIGADRKP</sequence>
<evidence type="ECO:0000313" key="3">
    <source>
        <dbReference type="Proteomes" id="UP000319769"/>
    </source>
</evidence>
<dbReference type="InterPro" id="IPR047142">
    <property type="entry name" value="OryJ/VirC-like"/>
</dbReference>
<dbReference type="InterPro" id="IPR014710">
    <property type="entry name" value="RmlC-like_jellyroll"/>
</dbReference>
<keyword evidence="3" id="KW-1185">Reference proteome</keyword>
<comment type="caution">
    <text evidence="2">The sequence shown here is derived from an EMBL/GenBank/DDBJ whole genome shotgun (WGS) entry which is preliminary data.</text>
</comment>
<dbReference type="RefSeq" id="WP_144757124.1">
    <property type="nucleotide sequence ID" value="NZ_VMNW02000010.1"/>
</dbReference>
<dbReference type="PANTHER" id="PTHR36156:SF2">
    <property type="entry name" value="CUPIN TYPE-2 DOMAIN-CONTAINING PROTEIN"/>
    <property type="match status" value="1"/>
</dbReference>
<gene>
    <name evidence="2" type="ORF">FPZ12_009965</name>
</gene>
<proteinExistence type="predicted"/>
<name>A0A5N0VA97_9PSEU</name>
<dbReference type="AlphaFoldDB" id="A0A5N0VA97"/>
<feature type="domain" description="Cupin type-2" evidence="1">
    <location>
        <begin position="112"/>
        <end position="167"/>
    </location>
</feature>
<evidence type="ECO:0000313" key="2">
    <source>
        <dbReference type="EMBL" id="KAA9163309.1"/>
    </source>
</evidence>
<dbReference type="EMBL" id="VMNW02000010">
    <property type="protein sequence ID" value="KAA9163309.1"/>
    <property type="molecule type" value="Genomic_DNA"/>
</dbReference>
<dbReference type="CDD" id="cd02231">
    <property type="entry name" value="cupin_BLL6423-like"/>
    <property type="match status" value="1"/>
</dbReference>
<evidence type="ECO:0000259" key="1">
    <source>
        <dbReference type="Pfam" id="PF07883"/>
    </source>
</evidence>
<dbReference type="InterPro" id="IPR013096">
    <property type="entry name" value="Cupin_2"/>
</dbReference>
<protein>
    <submittedName>
        <fullName evidence="2">Cupin domain-containing protein</fullName>
    </submittedName>
</protein>
<dbReference type="Proteomes" id="UP000319769">
    <property type="component" value="Unassembled WGS sequence"/>
</dbReference>
<dbReference type="SUPFAM" id="SSF51182">
    <property type="entry name" value="RmlC-like cupins"/>
    <property type="match status" value="1"/>
</dbReference>
<dbReference type="InterPro" id="IPR011051">
    <property type="entry name" value="RmlC_Cupin_sf"/>
</dbReference>
<dbReference type="Pfam" id="PF07883">
    <property type="entry name" value="Cupin_2"/>
    <property type="match status" value="1"/>
</dbReference>
<dbReference type="OrthoDB" id="713485at2"/>
<dbReference type="PANTHER" id="PTHR36156">
    <property type="entry name" value="SLR2101 PROTEIN"/>
    <property type="match status" value="1"/>
</dbReference>